<dbReference type="InterPro" id="IPR002524">
    <property type="entry name" value="Cation_efflux"/>
</dbReference>
<keyword evidence="4 6" id="KW-1133">Transmembrane helix</keyword>
<dbReference type="GO" id="GO:0008324">
    <property type="term" value="F:monoatomic cation transmembrane transporter activity"/>
    <property type="evidence" value="ECO:0007669"/>
    <property type="project" value="InterPro"/>
</dbReference>
<evidence type="ECO:0000313" key="9">
    <source>
        <dbReference type="Proteomes" id="UP000462152"/>
    </source>
</evidence>
<sequence>MADKGGNTAIFAALGANLGIAVLKFGAYLLTKSSSMLAESIHSLADTGNQILLLIGGKASKKKADKEHPFGHGQNRYIYAFLVSIVMFSLGGLFSLYEGWEKWHEPHAIESWAWVPIAVLVGSILLEGRSLLVASKEARTKRGRKSWFGFLRAAKSPELPVVMLEDSAAVTGLCLALVGVVMTVITGDGRWDAAGSGAIGVLLVVVAIFLAIEIKSLLVGESAGPERERIIKEAVTSEDGIELIHLKTMHMGPEEILVAAKIAVGGSVDTLGLVDAINDAEARIRSELPEARLIYIEPDVYRENYVPQGPERDDGEGSNR</sequence>
<dbReference type="RefSeq" id="WP_129315459.1">
    <property type="nucleotide sequence ID" value="NZ_NOIQ01000007.1"/>
</dbReference>
<evidence type="ECO:0000256" key="3">
    <source>
        <dbReference type="ARBA" id="ARBA00022692"/>
    </source>
</evidence>
<evidence type="ECO:0000256" key="2">
    <source>
        <dbReference type="ARBA" id="ARBA00022448"/>
    </source>
</evidence>
<proteinExistence type="predicted"/>
<name>A0A7K1LIW2_9MICC</name>
<feature type="transmembrane region" description="Helical" evidence="6">
    <location>
        <begin position="77"/>
        <end position="97"/>
    </location>
</feature>
<accession>A0A7K1LIW2</accession>
<dbReference type="InterPro" id="IPR058533">
    <property type="entry name" value="Cation_efflux_TM"/>
</dbReference>
<evidence type="ECO:0000259" key="7">
    <source>
        <dbReference type="Pfam" id="PF01545"/>
    </source>
</evidence>
<feature type="transmembrane region" description="Helical" evidence="6">
    <location>
        <begin position="6"/>
        <end position="30"/>
    </location>
</feature>
<organism evidence="8 9">
    <name type="scientific">Rothia koreensis</name>
    <dbReference type="NCBI Taxonomy" id="592378"/>
    <lineage>
        <taxon>Bacteria</taxon>
        <taxon>Bacillati</taxon>
        <taxon>Actinomycetota</taxon>
        <taxon>Actinomycetes</taxon>
        <taxon>Micrococcales</taxon>
        <taxon>Micrococcaceae</taxon>
        <taxon>Rothia</taxon>
    </lineage>
</organism>
<dbReference type="PANTHER" id="PTHR13414">
    <property type="entry name" value="HUEL-CATION TRANSPORTER"/>
    <property type="match status" value="1"/>
</dbReference>
<dbReference type="Pfam" id="PF01545">
    <property type="entry name" value="Cation_efflux"/>
    <property type="match status" value="1"/>
</dbReference>
<dbReference type="InterPro" id="IPR040177">
    <property type="entry name" value="SLC30A9"/>
</dbReference>
<dbReference type="GO" id="GO:0006829">
    <property type="term" value="P:zinc ion transport"/>
    <property type="evidence" value="ECO:0007669"/>
    <property type="project" value="InterPro"/>
</dbReference>
<dbReference type="InterPro" id="IPR036837">
    <property type="entry name" value="Cation_efflux_CTD_sf"/>
</dbReference>
<dbReference type="InterPro" id="IPR027469">
    <property type="entry name" value="Cation_efflux_TMD_sf"/>
</dbReference>
<dbReference type="SUPFAM" id="SSF160240">
    <property type="entry name" value="Cation efflux protein cytoplasmic domain-like"/>
    <property type="match status" value="1"/>
</dbReference>
<evidence type="ECO:0000256" key="6">
    <source>
        <dbReference type="SAM" id="Phobius"/>
    </source>
</evidence>
<dbReference type="PANTHER" id="PTHR13414:SF9">
    <property type="entry name" value="PROTON-COUPLED ZINC ANTIPORTER SLC30A9, MITOCHONDRIAL"/>
    <property type="match status" value="1"/>
</dbReference>
<evidence type="ECO:0000256" key="4">
    <source>
        <dbReference type="ARBA" id="ARBA00022989"/>
    </source>
</evidence>
<protein>
    <submittedName>
        <fullName evidence="8">Cation diffusion facilitator family transporter</fullName>
    </submittedName>
</protein>
<evidence type="ECO:0000256" key="1">
    <source>
        <dbReference type="ARBA" id="ARBA00004141"/>
    </source>
</evidence>
<reference evidence="8 9" key="1">
    <citation type="submission" date="2019-12" db="EMBL/GenBank/DDBJ databases">
        <authorList>
            <person name="Li J."/>
            <person name="Shi Y."/>
            <person name="Xu G."/>
            <person name="Xiao D."/>
            <person name="Ran X."/>
        </authorList>
    </citation>
    <scope>NUCLEOTIDE SEQUENCE [LARGE SCALE GENOMIC DNA]</scope>
    <source>
        <strain evidence="8 9">JCM 15915</strain>
    </source>
</reference>
<keyword evidence="5 6" id="KW-0472">Membrane</keyword>
<feature type="transmembrane region" description="Helical" evidence="6">
    <location>
        <begin position="112"/>
        <end position="134"/>
    </location>
</feature>
<keyword evidence="9" id="KW-1185">Reference proteome</keyword>
<feature type="domain" description="Cation efflux protein transmembrane" evidence="7">
    <location>
        <begin position="10"/>
        <end position="218"/>
    </location>
</feature>
<dbReference type="SUPFAM" id="SSF161111">
    <property type="entry name" value="Cation efflux protein transmembrane domain-like"/>
    <property type="match status" value="1"/>
</dbReference>
<gene>
    <name evidence="8" type="ORF">GMA10_07775</name>
</gene>
<comment type="caution">
    <text evidence="8">The sequence shown here is derived from an EMBL/GenBank/DDBJ whole genome shotgun (WGS) entry which is preliminary data.</text>
</comment>
<dbReference type="AlphaFoldDB" id="A0A7K1LIW2"/>
<dbReference type="Proteomes" id="UP000462152">
    <property type="component" value="Unassembled WGS sequence"/>
</dbReference>
<dbReference type="Gene3D" id="1.20.1510.10">
    <property type="entry name" value="Cation efflux protein transmembrane domain"/>
    <property type="match status" value="1"/>
</dbReference>
<dbReference type="EMBL" id="WOGT01000003">
    <property type="protein sequence ID" value="MUN55108.1"/>
    <property type="molecule type" value="Genomic_DNA"/>
</dbReference>
<keyword evidence="3 6" id="KW-0812">Transmembrane</keyword>
<evidence type="ECO:0000313" key="8">
    <source>
        <dbReference type="EMBL" id="MUN55108.1"/>
    </source>
</evidence>
<feature type="transmembrane region" description="Helical" evidence="6">
    <location>
        <begin position="193"/>
        <end position="212"/>
    </location>
</feature>
<evidence type="ECO:0000256" key="5">
    <source>
        <dbReference type="ARBA" id="ARBA00023136"/>
    </source>
</evidence>
<comment type="subcellular location">
    <subcellularLocation>
        <location evidence="1">Membrane</location>
        <topology evidence="1">Multi-pass membrane protein</topology>
    </subcellularLocation>
</comment>
<feature type="transmembrane region" description="Helical" evidence="6">
    <location>
        <begin position="168"/>
        <end position="187"/>
    </location>
</feature>
<keyword evidence="2" id="KW-0813">Transport</keyword>
<dbReference type="OrthoDB" id="9806522at2"/>
<dbReference type="NCBIfam" id="TIGR01297">
    <property type="entry name" value="CDF"/>
    <property type="match status" value="1"/>
</dbReference>
<dbReference type="GO" id="GO:0016020">
    <property type="term" value="C:membrane"/>
    <property type="evidence" value="ECO:0007669"/>
    <property type="project" value="UniProtKB-SubCell"/>
</dbReference>